<evidence type="ECO:0000313" key="2">
    <source>
        <dbReference type="Proteomes" id="UP000005959"/>
    </source>
</evidence>
<dbReference type="PATRIC" id="fig|1002364.3.peg.4308"/>
<proteinExistence type="predicted"/>
<accession>G9YDV1</accession>
<dbReference type="EMBL" id="AGCI01000118">
    <property type="protein sequence ID" value="EHM37338.1"/>
    <property type="molecule type" value="Genomic_DNA"/>
</dbReference>
<comment type="caution">
    <text evidence="1">The sequence shown here is derived from an EMBL/GenBank/DDBJ whole genome shotgun (WGS) entry which is preliminary data.</text>
</comment>
<dbReference type="Proteomes" id="UP000005959">
    <property type="component" value="Unassembled WGS sequence"/>
</dbReference>
<dbReference type="HOGENOM" id="CLU_2144112_0_0_6"/>
<evidence type="ECO:0000313" key="1">
    <source>
        <dbReference type="EMBL" id="EHM37338.1"/>
    </source>
</evidence>
<protein>
    <submittedName>
        <fullName evidence="1">Uncharacterized protein</fullName>
    </submittedName>
</protein>
<dbReference type="AlphaFoldDB" id="G9YDV1"/>
<gene>
    <name evidence="1" type="ORF">HMPREF0454_04799</name>
</gene>
<name>G9YDV1_HAFAL</name>
<organism evidence="1 2">
    <name type="scientific">Hafnia alvei ATCC 51873</name>
    <dbReference type="NCBI Taxonomy" id="1002364"/>
    <lineage>
        <taxon>Bacteria</taxon>
        <taxon>Pseudomonadati</taxon>
        <taxon>Pseudomonadota</taxon>
        <taxon>Gammaproteobacteria</taxon>
        <taxon>Enterobacterales</taxon>
        <taxon>Hafniaceae</taxon>
        <taxon>Hafnia</taxon>
    </lineage>
</organism>
<reference evidence="1 2" key="1">
    <citation type="submission" date="2011-08" db="EMBL/GenBank/DDBJ databases">
        <authorList>
            <person name="Weinstock G."/>
            <person name="Sodergren E."/>
            <person name="Clifton S."/>
            <person name="Fulton L."/>
            <person name="Fulton B."/>
            <person name="Courtney L."/>
            <person name="Fronick C."/>
            <person name="Harrison M."/>
            <person name="Strong C."/>
            <person name="Farmer C."/>
            <person name="Delahaunty K."/>
            <person name="Markovic C."/>
            <person name="Hall O."/>
            <person name="Minx P."/>
            <person name="Tomlinson C."/>
            <person name="Mitreva M."/>
            <person name="Hou S."/>
            <person name="Chen J."/>
            <person name="Wollam A."/>
            <person name="Pepin K.H."/>
            <person name="Johnson M."/>
            <person name="Bhonagiri V."/>
            <person name="Zhang X."/>
            <person name="Suruliraj S."/>
            <person name="Warren W."/>
            <person name="Chinwalla A."/>
            <person name="Mardis E.R."/>
            <person name="Wilson R.K."/>
        </authorList>
    </citation>
    <scope>NUCLEOTIDE SEQUENCE [LARGE SCALE GENOMIC DNA]</scope>
    <source>
        <strain evidence="1 2">ATCC 51873</strain>
    </source>
</reference>
<sequence>MTIKNSGLVAGGQTRPKTMNTSELIQRLEFIEHRLALLESLQKKGNMPEGFAYISVMAGAYGISTAKGEEMVRNAGIPSARYRNQAIANEEKFMAVVSLVLNKATRKVGSKYWYHPLVGKFMKMGAKP</sequence>
<dbReference type="RefSeq" id="WP_004097107.1">
    <property type="nucleotide sequence ID" value="NZ_JH417559.1"/>
</dbReference>